<dbReference type="AlphaFoldDB" id="A0A1E3S298"/>
<gene>
    <name evidence="1" type="ORF">BHQ17_03820</name>
</gene>
<accession>A0A1E3S298</accession>
<evidence type="ECO:0000313" key="1">
    <source>
        <dbReference type="EMBL" id="ODQ95727.1"/>
    </source>
</evidence>
<reference evidence="2" key="1">
    <citation type="submission" date="2016-09" db="EMBL/GenBank/DDBJ databases">
        <authorList>
            <person name="Greninger A.L."/>
            <person name="Jerome K.R."/>
            <person name="Mcnair B."/>
            <person name="Wallis C."/>
            <person name="Fang F."/>
        </authorList>
    </citation>
    <scope>NUCLEOTIDE SEQUENCE [LARGE SCALE GENOMIC DNA]</scope>
    <source>
        <strain evidence="2">M7</strain>
    </source>
</reference>
<protein>
    <submittedName>
        <fullName evidence="1">Uncharacterized protein</fullName>
    </submittedName>
</protein>
<evidence type="ECO:0000313" key="2">
    <source>
        <dbReference type="Proteomes" id="UP000094243"/>
    </source>
</evidence>
<dbReference type="EMBL" id="MIGZ01000013">
    <property type="protein sequence ID" value="ODQ95727.1"/>
    <property type="molecule type" value="Genomic_DNA"/>
</dbReference>
<name>A0A1E3S298_9MYCO</name>
<keyword evidence="2" id="KW-1185">Reference proteome</keyword>
<organism evidence="1 2">
    <name type="scientific">Mycolicibacterium holsaticum</name>
    <dbReference type="NCBI Taxonomy" id="152142"/>
    <lineage>
        <taxon>Bacteria</taxon>
        <taxon>Bacillati</taxon>
        <taxon>Actinomycetota</taxon>
        <taxon>Actinomycetes</taxon>
        <taxon>Mycobacteriales</taxon>
        <taxon>Mycobacteriaceae</taxon>
        <taxon>Mycolicibacterium</taxon>
    </lineage>
</organism>
<comment type="caution">
    <text evidence="1">The sequence shown here is derived from an EMBL/GenBank/DDBJ whole genome shotgun (WGS) entry which is preliminary data.</text>
</comment>
<proteinExistence type="predicted"/>
<dbReference type="RefSeq" id="WP_069403904.1">
    <property type="nucleotide sequence ID" value="NZ_JBHRZJ010000002.1"/>
</dbReference>
<dbReference type="Proteomes" id="UP000094243">
    <property type="component" value="Unassembled WGS sequence"/>
</dbReference>
<sequence length="68" mass="6841">MLADQAAAIPASQSTALVTTGTCQPALATGFAALGLAALLDLPRADRLDRVVALGGAAAAGWYLMRSR</sequence>